<proteinExistence type="predicted"/>
<keyword evidence="1" id="KW-0732">Signal</keyword>
<evidence type="ECO:0000256" key="1">
    <source>
        <dbReference type="SAM" id="SignalP"/>
    </source>
</evidence>
<evidence type="ECO:0000313" key="3">
    <source>
        <dbReference type="Proteomes" id="UP000254794"/>
    </source>
</evidence>
<feature type="chain" id="PRO_5016680819" evidence="1">
    <location>
        <begin position="27"/>
        <end position="163"/>
    </location>
</feature>
<reference evidence="2 3" key="1">
    <citation type="submission" date="2018-06" db="EMBL/GenBank/DDBJ databases">
        <authorList>
            <consortium name="Pathogen Informatics"/>
            <person name="Doyle S."/>
        </authorList>
    </citation>
    <scope>NUCLEOTIDE SEQUENCE [LARGE SCALE GENOMIC DNA]</scope>
    <source>
        <strain evidence="2 3">NCTC13316</strain>
    </source>
</reference>
<dbReference type="RefSeq" id="WP_115331941.1">
    <property type="nucleotide sequence ID" value="NZ_CAAAHP010000006.1"/>
</dbReference>
<dbReference type="Pfam" id="PF11393">
    <property type="entry name" value="T4BSS_DotI_IcmL"/>
    <property type="match status" value="1"/>
</dbReference>
<sequence length="163" mass="18583">MMQGRSSKIKRFITSACLLLPFTSFANSACDRLNNDTKISSWAYQVMLQTYNLNFVNPNQEKAQAYFTKSAWLNYKKEFNLDAIIKEIVNKKLVSSVGLSDTPVFLQKDSYSWTVSLPLIINYRNAAVHQIKNINIELTIVKDIKSDDCLKVTAIHNVPISKK</sequence>
<dbReference type="AlphaFoldDB" id="A0A378JMS7"/>
<evidence type="ECO:0000313" key="2">
    <source>
        <dbReference type="EMBL" id="STX52377.1"/>
    </source>
</evidence>
<protein>
    <submittedName>
        <fullName evidence="2">Protein IcmL (DotI)</fullName>
    </submittedName>
</protein>
<feature type="signal peptide" evidence="1">
    <location>
        <begin position="1"/>
        <end position="26"/>
    </location>
</feature>
<dbReference type="EMBL" id="UGOD01000001">
    <property type="protein sequence ID" value="STX52377.1"/>
    <property type="molecule type" value="Genomic_DNA"/>
</dbReference>
<gene>
    <name evidence="2" type="ORF">NCTC13316_02490</name>
</gene>
<accession>A0A378JMS7</accession>
<name>A0A378JMS7_9GAMM</name>
<dbReference type="CDD" id="cd16385">
    <property type="entry name" value="IcmL"/>
    <property type="match status" value="1"/>
</dbReference>
<dbReference type="InterPro" id="IPR021055">
    <property type="entry name" value="T4BSS_IcmL/DotI"/>
</dbReference>
<keyword evidence="3" id="KW-1185">Reference proteome</keyword>
<dbReference type="Proteomes" id="UP000254794">
    <property type="component" value="Unassembled WGS sequence"/>
</dbReference>
<organism evidence="2 3">
    <name type="scientific">Legionella busanensis</name>
    <dbReference type="NCBI Taxonomy" id="190655"/>
    <lineage>
        <taxon>Bacteria</taxon>
        <taxon>Pseudomonadati</taxon>
        <taxon>Pseudomonadota</taxon>
        <taxon>Gammaproteobacteria</taxon>
        <taxon>Legionellales</taxon>
        <taxon>Legionellaceae</taxon>
        <taxon>Legionella</taxon>
    </lineage>
</organism>